<dbReference type="Pfam" id="PF10436">
    <property type="entry name" value="BCDHK_Adom3"/>
    <property type="match status" value="1"/>
</dbReference>
<organism evidence="11 12">
    <name type="scientific">Ailuropoda melanoleuca</name>
    <name type="common">Giant panda</name>
    <dbReference type="NCBI Taxonomy" id="9646"/>
    <lineage>
        <taxon>Eukaryota</taxon>
        <taxon>Metazoa</taxon>
        <taxon>Chordata</taxon>
        <taxon>Craniata</taxon>
        <taxon>Vertebrata</taxon>
        <taxon>Euteleostomi</taxon>
        <taxon>Mammalia</taxon>
        <taxon>Eutheria</taxon>
        <taxon>Laurasiatheria</taxon>
        <taxon>Carnivora</taxon>
        <taxon>Caniformia</taxon>
        <taxon>Ursidae</taxon>
        <taxon>Ailuropoda</taxon>
    </lineage>
</organism>
<dbReference type="Pfam" id="PF02518">
    <property type="entry name" value="HATPase_c"/>
    <property type="match status" value="1"/>
</dbReference>
<evidence type="ECO:0000256" key="9">
    <source>
        <dbReference type="RuleBase" id="RU366032"/>
    </source>
</evidence>
<dbReference type="PANTHER" id="PTHR11947">
    <property type="entry name" value="PYRUVATE DEHYDROGENASE KINASE"/>
    <property type="match status" value="1"/>
</dbReference>
<evidence type="ECO:0000256" key="5">
    <source>
        <dbReference type="ARBA" id="ARBA00022777"/>
    </source>
</evidence>
<dbReference type="Proteomes" id="UP000008912">
    <property type="component" value="Unassembled WGS sequence"/>
</dbReference>
<evidence type="ECO:0000256" key="2">
    <source>
        <dbReference type="ARBA" id="ARBA00006155"/>
    </source>
</evidence>
<dbReference type="GO" id="GO:0005759">
    <property type="term" value="C:mitochondrial matrix"/>
    <property type="evidence" value="ECO:0007669"/>
    <property type="project" value="UniProtKB-SubCell"/>
</dbReference>
<dbReference type="SUPFAM" id="SSF55874">
    <property type="entry name" value="ATPase domain of HSP90 chaperone/DNA topoisomerase II/histidine kinase"/>
    <property type="match status" value="1"/>
</dbReference>
<dbReference type="FunFam" id="3.30.565.10:FF:000007">
    <property type="entry name" value="Mitochondrial pyruvate dehydrogenase kinase isoform 2"/>
    <property type="match status" value="1"/>
</dbReference>
<evidence type="ECO:0000256" key="7">
    <source>
        <dbReference type="ARBA" id="ARBA00022946"/>
    </source>
</evidence>
<dbReference type="PROSITE" id="PS50109">
    <property type="entry name" value="HIS_KIN"/>
    <property type="match status" value="1"/>
</dbReference>
<dbReference type="GO" id="GO:0042803">
    <property type="term" value="F:protein homodimerization activity"/>
    <property type="evidence" value="ECO:0007669"/>
    <property type="project" value="Ensembl"/>
</dbReference>
<keyword evidence="7" id="KW-0809">Transit peptide</keyword>
<dbReference type="GO" id="GO:0004740">
    <property type="term" value="F:pyruvate dehydrogenase (acetyl-transferring) kinase activity"/>
    <property type="evidence" value="ECO:0007669"/>
    <property type="project" value="Ensembl"/>
</dbReference>
<dbReference type="EC" id="2.7.11.-" evidence="9"/>
<dbReference type="Gene3D" id="3.30.565.10">
    <property type="entry name" value="Histidine kinase-like ATPase, C-terminal domain"/>
    <property type="match status" value="1"/>
</dbReference>
<comment type="subcellular location">
    <subcellularLocation>
        <location evidence="1 9">Mitochondrion matrix</location>
    </subcellularLocation>
</comment>
<dbReference type="AlphaFoldDB" id="A0A7N5KGW8"/>
<evidence type="ECO:0000313" key="11">
    <source>
        <dbReference type="Ensembl" id="ENSAMEP00000039794.1"/>
    </source>
</evidence>
<dbReference type="GO" id="GO:0045254">
    <property type="term" value="C:pyruvate dehydrogenase complex"/>
    <property type="evidence" value="ECO:0007669"/>
    <property type="project" value="Ensembl"/>
</dbReference>
<dbReference type="GO" id="GO:0005654">
    <property type="term" value="C:nucleoplasm"/>
    <property type="evidence" value="ECO:0007669"/>
    <property type="project" value="Ensembl"/>
</dbReference>
<dbReference type="GO" id="GO:0006111">
    <property type="term" value="P:regulation of gluconeogenesis"/>
    <property type="evidence" value="ECO:0007669"/>
    <property type="project" value="Ensembl"/>
</dbReference>
<keyword evidence="3 9" id="KW-0808">Transferase</keyword>
<keyword evidence="5 9" id="KW-0418">Kinase</keyword>
<evidence type="ECO:0000256" key="6">
    <source>
        <dbReference type="ARBA" id="ARBA00022840"/>
    </source>
</evidence>
<reference evidence="11 12" key="1">
    <citation type="journal article" date="2010" name="Nature">
        <title>The sequence and de novo assembly of the giant panda genome.</title>
        <authorList>
            <person name="Li R."/>
            <person name="Fan W."/>
            <person name="Tian G."/>
            <person name="Zhu H."/>
            <person name="He L."/>
            <person name="Cai J."/>
            <person name="Huang Q."/>
            <person name="Cai Q."/>
            <person name="Li B."/>
            <person name="Bai Y."/>
            <person name="Zhang Z."/>
            <person name="Zhang Y."/>
            <person name="Wang W."/>
            <person name="Li J."/>
            <person name="Wei F."/>
            <person name="Li H."/>
            <person name="Jian M."/>
            <person name="Li J."/>
            <person name="Zhang Z."/>
            <person name="Nielsen R."/>
            <person name="Li D."/>
            <person name="Gu W."/>
            <person name="Yang Z."/>
            <person name="Xuan Z."/>
            <person name="Ryder O.A."/>
            <person name="Leung F.C."/>
            <person name="Zhou Y."/>
            <person name="Cao J."/>
            <person name="Sun X."/>
            <person name="Fu Y."/>
            <person name="Fang X."/>
            <person name="Guo X."/>
            <person name="Wang B."/>
            <person name="Hou R."/>
            <person name="Shen F."/>
            <person name="Mu B."/>
            <person name="Ni P."/>
            <person name="Lin R."/>
            <person name="Qian W."/>
            <person name="Wang G."/>
            <person name="Yu C."/>
            <person name="Nie W."/>
            <person name="Wang J."/>
            <person name="Wu Z."/>
            <person name="Liang H."/>
            <person name="Min J."/>
            <person name="Wu Q."/>
            <person name="Cheng S."/>
            <person name="Ruan J."/>
            <person name="Wang M."/>
            <person name="Shi Z."/>
            <person name="Wen M."/>
            <person name="Liu B."/>
            <person name="Ren X."/>
            <person name="Zheng H."/>
            <person name="Dong D."/>
            <person name="Cook K."/>
            <person name="Shan G."/>
            <person name="Zhang H."/>
            <person name="Kosiol C."/>
            <person name="Xie X."/>
            <person name="Lu Z."/>
            <person name="Zheng H."/>
            <person name="Li Y."/>
            <person name="Steiner C.C."/>
            <person name="Lam T.T."/>
            <person name="Lin S."/>
            <person name="Zhang Q."/>
            <person name="Li G."/>
            <person name="Tian J."/>
            <person name="Gong T."/>
            <person name="Liu H."/>
            <person name="Zhang D."/>
            <person name="Fang L."/>
            <person name="Ye C."/>
            <person name="Zhang J."/>
            <person name="Hu W."/>
            <person name="Xu A."/>
            <person name="Ren Y."/>
            <person name="Zhang G."/>
            <person name="Bruford M.W."/>
            <person name="Li Q."/>
            <person name="Ma L."/>
            <person name="Guo Y."/>
            <person name="An N."/>
            <person name="Hu Y."/>
            <person name="Zheng Y."/>
            <person name="Shi Y."/>
            <person name="Li Z."/>
            <person name="Liu Q."/>
            <person name="Chen Y."/>
            <person name="Zhao J."/>
            <person name="Qu N."/>
            <person name="Zhao S."/>
            <person name="Tian F."/>
            <person name="Wang X."/>
            <person name="Wang H."/>
            <person name="Xu L."/>
            <person name="Liu X."/>
            <person name="Vinar T."/>
            <person name="Wang Y."/>
            <person name="Lam T.W."/>
            <person name="Yiu S.M."/>
            <person name="Liu S."/>
            <person name="Zhang H."/>
            <person name="Li D."/>
            <person name="Huang Y."/>
            <person name="Wang X."/>
            <person name="Yang G."/>
            <person name="Jiang Z."/>
            <person name="Wang J."/>
            <person name="Qin N."/>
            <person name="Li L."/>
            <person name="Li J."/>
            <person name="Bolund L."/>
            <person name="Kristiansen K."/>
            <person name="Wong G.K."/>
            <person name="Olson M."/>
            <person name="Zhang X."/>
            <person name="Li S."/>
            <person name="Yang H."/>
            <person name="Wang J."/>
            <person name="Wang J."/>
        </authorList>
    </citation>
    <scope>NUCLEOTIDE SEQUENCE [LARGE SCALE GENOMIC DNA]</scope>
</reference>
<dbReference type="GO" id="GO:0072332">
    <property type="term" value="P:intrinsic apoptotic signaling pathway by p53 class mediator"/>
    <property type="evidence" value="ECO:0007669"/>
    <property type="project" value="Ensembl"/>
</dbReference>
<dbReference type="InterPro" id="IPR005467">
    <property type="entry name" value="His_kinase_dom"/>
</dbReference>
<keyword evidence="8 9" id="KW-0496">Mitochondrion</keyword>
<dbReference type="InterPro" id="IPR036784">
    <property type="entry name" value="AK/P_DHK_N_sf"/>
</dbReference>
<dbReference type="GO" id="GO:0050848">
    <property type="term" value="P:regulation of calcium-mediated signaling"/>
    <property type="evidence" value="ECO:0007669"/>
    <property type="project" value="Ensembl"/>
</dbReference>
<dbReference type="InterPro" id="IPR018955">
    <property type="entry name" value="BCDHK/PDK_N"/>
</dbReference>
<dbReference type="GO" id="GO:0042593">
    <property type="term" value="P:glucose homeostasis"/>
    <property type="evidence" value="ECO:0007669"/>
    <property type="project" value="Ensembl"/>
</dbReference>
<dbReference type="InParanoid" id="A0A7N5KGW8"/>
<evidence type="ECO:0000256" key="8">
    <source>
        <dbReference type="ARBA" id="ARBA00023128"/>
    </source>
</evidence>
<dbReference type="SUPFAM" id="SSF69012">
    <property type="entry name" value="alpha-ketoacid dehydrogenase kinase, N-terminal domain"/>
    <property type="match status" value="1"/>
</dbReference>
<reference evidence="11" key="3">
    <citation type="submission" date="2025-09" db="UniProtKB">
        <authorList>
            <consortium name="Ensembl"/>
        </authorList>
    </citation>
    <scope>IDENTIFICATION</scope>
</reference>
<sequence length="456" mass="50365">MGLGLALSPLVQGKLAGGVGGGHSSERVRQGGIEVVALQGIRRAALFGTPGHFSEVSGNEGLNQPDPEMTSGSSGLQLCGLTSLSLPPGSSNACEKTSFTFLRQELPVRLANIMKEINLLPDRVLSTPSVQLVQSWYVQSLLDIMEFLDKDPEDHRNLSQFTDALVTIRNRHNDVVPTMAQGVLEYKDTYGDDPVSNQNIQYFLDRFYLSRISIRMLINQHTLIFDGSTNPAHPKHIGSIDPNCNVSEVVKDAYDTAKLLCDKHYMASPDLEIQEINTSNSKQPIHMVYVPSHLYHMLFELFKNAMRATVESHESSLVLPPIKVMVALGEEDLSIKMSDRGGGVPLRKIERLFSYMYSTAPTPQPGTGGTPLAGFGYGLPISRLYAKYFQGDLQLFSMEGFGTDAVIYLKALSTDSVERLPVYNKSAWRHYQTIQEAGDWCVPSTEPKNTSTYRVS</sequence>
<protein>
    <recommendedName>
        <fullName evidence="9">Protein-serine/threonine kinase</fullName>
        <ecNumber evidence="9">2.7.11.-</ecNumber>
    </recommendedName>
</protein>
<keyword evidence="4 9" id="KW-0547">Nucleotide-binding</keyword>
<feature type="domain" description="Histidine kinase" evidence="10">
    <location>
        <begin position="291"/>
        <end position="413"/>
    </location>
</feature>
<dbReference type="SMART" id="SM00387">
    <property type="entry name" value="HATPase_c"/>
    <property type="match status" value="1"/>
</dbReference>
<comment type="similarity">
    <text evidence="2 9">Belongs to the PDK/BCKDK protein kinase family.</text>
</comment>
<evidence type="ECO:0000313" key="12">
    <source>
        <dbReference type="Proteomes" id="UP000008912"/>
    </source>
</evidence>
<dbReference type="GO" id="GO:0006885">
    <property type="term" value="P:regulation of pH"/>
    <property type="evidence" value="ECO:0007669"/>
    <property type="project" value="Ensembl"/>
</dbReference>
<reference evidence="11" key="2">
    <citation type="submission" date="2025-08" db="UniProtKB">
        <authorList>
            <consortium name="Ensembl"/>
        </authorList>
    </citation>
    <scope>IDENTIFICATION</scope>
</reference>
<evidence type="ECO:0000256" key="3">
    <source>
        <dbReference type="ARBA" id="ARBA00022679"/>
    </source>
</evidence>
<dbReference type="GeneTree" id="ENSGT01030000234646"/>
<dbReference type="InterPro" id="IPR003594">
    <property type="entry name" value="HATPase_dom"/>
</dbReference>
<dbReference type="Ensembl" id="ENSAMET00000028618.1">
    <property type="protein sequence ID" value="ENSAMEP00000039794.1"/>
    <property type="gene ID" value="ENSAMEG00000012109.2"/>
</dbReference>
<evidence type="ECO:0000256" key="1">
    <source>
        <dbReference type="ARBA" id="ARBA00004305"/>
    </source>
</evidence>
<dbReference type="GO" id="GO:0008286">
    <property type="term" value="P:insulin receptor signaling pathway"/>
    <property type="evidence" value="ECO:0007669"/>
    <property type="project" value="Ensembl"/>
</dbReference>
<gene>
    <name evidence="11" type="primary">PDK2</name>
</gene>
<dbReference type="CDD" id="cd16929">
    <property type="entry name" value="HATPase_PDK-like"/>
    <property type="match status" value="1"/>
</dbReference>
<keyword evidence="12" id="KW-1185">Reference proteome</keyword>
<name>A0A7N5KGW8_AILME</name>
<evidence type="ECO:0000259" key="10">
    <source>
        <dbReference type="PROSITE" id="PS50109"/>
    </source>
</evidence>
<dbReference type="FunFam" id="1.20.140.20:FF:000001">
    <property type="entry name" value="[Pyruvate dehydrogenase (acetyl-transferring)] kinase isozyme 2, mitochondrial"/>
    <property type="match status" value="1"/>
</dbReference>
<dbReference type="Gene3D" id="1.20.140.20">
    <property type="entry name" value="Alpha-ketoacid/pyruvate dehydrogenase kinase, N-terminal domain"/>
    <property type="match status" value="1"/>
</dbReference>
<dbReference type="InterPro" id="IPR039028">
    <property type="entry name" value="BCKD/PDK"/>
</dbReference>
<dbReference type="GO" id="GO:0010510">
    <property type="term" value="P:regulation of pyruvate decarboxylation to acetyl-CoA"/>
    <property type="evidence" value="ECO:0007669"/>
    <property type="project" value="Ensembl"/>
</dbReference>
<proteinExistence type="inferred from homology"/>
<evidence type="ECO:0000256" key="4">
    <source>
        <dbReference type="ARBA" id="ARBA00022741"/>
    </source>
</evidence>
<keyword evidence="6 9" id="KW-0067">ATP-binding</keyword>
<accession>A0A7N5KGW8</accession>
<dbReference type="GO" id="GO:0005829">
    <property type="term" value="C:cytosol"/>
    <property type="evidence" value="ECO:0007669"/>
    <property type="project" value="Ensembl"/>
</dbReference>
<dbReference type="PANTHER" id="PTHR11947:SF15">
    <property type="entry name" value="[PYRUVATE DEHYDROGENASE (ACETYL-TRANSFERRING)] KINASE ISOZYME 2, MITOCHONDRIAL"/>
    <property type="match status" value="1"/>
</dbReference>
<dbReference type="InterPro" id="IPR036890">
    <property type="entry name" value="HATPase_C_sf"/>
</dbReference>
<dbReference type="GO" id="GO:0034614">
    <property type="term" value="P:cellular response to reactive oxygen species"/>
    <property type="evidence" value="ECO:0007669"/>
    <property type="project" value="Ensembl"/>
</dbReference>
<dbReference type="GO" id="GO:0005524">
    <property type="term" value="F:ATP binding"/>
    <property type="evidence" value="ECO:0007669"/>
    <property type="project" value="UniProtKB-UniRule"/>
</dbReference>
<dbReference type="GO" id="GO:0031670">
    <property type="term" value="P:cellular response to nutrient"/>
    <property type="evidence" value="ECO:0007669"/>
    <property type="project" value="Ensembl"/>
</dbReference>